<dbReference type="EMBL" id="AJIL01000041">
    <property type="protein sequence ID" value="KNE99904.1"/>
    <property type="molecule type" value="Genomic_DNA"/>
</dbReference>
<protein>
    <submittedName>
        <fullName evidence="1">Uncharacterized protein</fullName>
    </submittedName>
</protein>
<name>A0A0L0VLM8_9BASI</name>
<evidence type="ECO:0000313" key="1">
    <source>
        <dbReference type="EMBL" id="KNE99904.1"/>
    </source>
</evidence>
<comment type="caution">
    <text evidence="1">The sequence shown here is derived from an EMBL/GenBank/DDBJ whole genome shotgun (WGS) entry which is preliminary data.</text>
</comment>
<evidence type="ECO:0000313" key="2">
    <source>
        <dbReference type="Proteomes" id="UP000054564"/>
    </source>
</evidence>
<keyword evidence="2" id="KW-1185">Reference proteome</keyword>
<organism evidence="1 2">
    <name type="scientific">Puccinia striiformis f. sp. tritici PST-78</name>
    <dbReference type="NCBI Taxonomy" id="1165861"/>
    <lineage>
        <taxon>Eukaryota</taxon>
        <taxon>Fungi</taxon>
        <taxon>Dikarya</taxon>
        <taxon>Basidiomycota</taxon>
        <taxon>Pucciniomycotina</taxon>
        <taxon>Pucciniomycetes</taxon>
        <taxon>Pucciniales</taxon>
        <taxon>Pucciniaceae</taxon>
        <taxon>Puccinia</taxon>
    </lineage>
</organism>
<dbReference type="Proteomes" id="UP000054564">
    <property type="component" value="Unassembled WGS sequence"/>
</dbReference>
<proteinExistence type="predicted"/>
<dbReference type="AlphaFoldDB" id="A0A0L0VLM8"/>
<sequence length="81" mass="8953">MHIQYTVESRADEKFFTTTAPKLAANQPHQDGAPAKQPTKTLVQRIADPKDNIIRSLTSRITDSLVADLSNKGTNENEVFA</sequence>
<accession>A0A0L0VLM8</accession>
<reference evidence="2" key="1">
    <citation type="submission" date="2014-03" db="EMBL/GenBank/DDBJ databases">
        <title>The Genome Sequence of Puccinia striiformis f. sp. tritici PST-78.</title>
        <authorList>
            <consortium name="The Broad Institute Genome Sequencing Platform"/>
            <person name="Cuomo C."/>
            <person name="Hulbert S."/>
            <person name="Chen X."/>
            <person name="Walker B."/>
            <person name="Young S.K."/>
            <person name="Zeng Q."/>
            <person name="Gargeya S."/>
            <person name="Fitzgerald M."/>
            <person name="Haas B."/>
            <person name="Abouelleil A."/>
            <person name="Alvarado L."/>
            <person name="Arachchi H.M."/>
            <person name="Berlin A.M."/>
            <person name="Chapman S.B."/>
            <person name="Goldberg J."/>
            <person name="Griggs A."/>
            <person name="Gujja S."/>
            <person name="Hansen M."/>
            <person name="Howarth C."/>
            <person name="Imamovic A."/>
            <person name="Larimer J."/>
            <person name="McCowan C."/>
            <person name="Montmayeur A."/>
            <person name="Murphy C."/>
            <person name="Neiman D."/>
            <person name="Pearson M."/>
            <person name="Priest M."/>
            <person name="Roberts A."/>
            <person name="Saif S."/>
            <person name="Shea T."/>
            <person name="Sisk P."/>
            <person name="Sykes S."/>
            <person name="Wortman J."/>
            <person name="Nusbaum C."/>
            <person name="Birren B."/>
        </authorList>
    </citation>
    <scope>NUCLEOTIDE SEQUENCE [LARGE SCALE GENOMIC DNA]</scope>
    <source>
        <strain evidence="2">race PST-78</strain>
    </source>
</reference>
<gene>
    <name evidence="1" type="ORF">PSTG_06757</name>
</gene>